<evidence type="ECO:0000256" key="4">
    <source>
        <dbReference type="ARBA" id="ARBA00023163"/>
    </source>
</evidence>
<accession>A0A1M7IML2</accession>
<dbReference type="GO" id="GO:0003700">
    <property type="term" value="F:DNA-binding transcription factor activity"/>
    <property type="evidence" value="ECO:0007669"/>
    <property type="project" value="InterPro"/>
</dbReference>
<dbReference type="PANTHER" id="PTHR30346:SF0">
    <property type="entry name" value="HCA OPERON TRANSCRIPTIONAL ACTIVATOR HCAR"/>
    <property type="match status" value="1"/>
</dbReference>
<keyword evidence="3 7" id="KW-0238">DNA-binding</keyword>
<dbReference type="PANTHER" id="PTHR30346">
    <property type="entry name" value="TRANSCRIPTIONAL DUAL REGULATOR HCAR-RELATED"/>
    <property type="match status" value="1"/>
</dbReference>
<evidence type="ECO:0000259" key="5">
    <source>
        <dbReference type="PROSITE" id="PS50931"/>
    </source>
</evidence>
<reference evidence="6 9" key="2">
    <citation type="submission" date="2019-07" db="EMBL/GenBank/DDBJ databases">
        <title>Whole genome shotgun sequence of Halomonas cupida NBRC 102219.</title>
        <authorList>
            <person name="Hosoyama A."/>
            <person name="Uohara A."/>
            <person name="Ohji S."/>
            <person name="Ichikawa N."/>
        </authorList>
    </citation>
    <scope>NUCLEOTIDE SEQUENCE [LARGE SCALE GENOMIC DNA]</scope>
    <source>
        <strain evidence="6 9">NBRC 102219</strain>
    </source>
</reference>
<dbReference type="PROSITE" id="PS50931">
    <property type="entry name" value="HTH_LYSR"/>
    <property type="match status" value="1"/>
</dbReference>
<dbReference type="InterPro" id="IPR036390">
    <property type="entry name" value="WH_DNA-bd_sf"/>
</dbReference>
<sequence>MARRPDITVSQLGTFLHVIEEGSFTGAARRLGVSQSGVSHSIASLERLVGHDLIHKQSHPLQPTGPGEVVLASARRITFEIEQLHSSVEALHNTIDESLCIACIPSVSQGLLEPFINEFNRQFPQSIGLILEGVEEEVKDWVEGGIVDIGITTDTTIINHSYWHDNFSWIEIKDDEIHVAMPKGHPLEETQAVDIEKVPEHPLIMSSGGCEALVHHILSPVIEDETAFQVDFWVRNTATLLNMVEQNVGISLIPELALQKKPQTNVVLRRMNPPVHRTIIAFWPRRQGISRIGGIFTERLKAAHTTEIRD</sequence>
<evidence type="ECO:0000313" key="8">
    <source>
        <dbReference type="Proteomes" id="UP000184123"/>
    </source>
</evidence>
<dbReference type="Pfam" id="PF00126">
    <property type="entry name" value="HTH_1"/>
    <property type="match status" value="1"/>
</dbReference>
<dbReference type="EMBL" id="BJXU01000075">
    <property type="protein sequence ID" value="GEN24108.1"/>
    <property type="molecule type" value="Genomic_DNA"/>
</dbReference>
<dbReference type="EMBL" id="FRCA01000008">
    <property type="protein sequence ID" value="SHM41607.1"/>
    <property type="molecule type" value="Genomic_DNA"/>
</dbReference>
<dbReference type="SUPFAM" id="SSF46785">
    <property type="entry name" value="Winged helix' DNA-binding domain"/>
    <property type="match status" value="1"/>
</dbReference>
<dbReference type="Gene3D" id="1.10.10.10">
    <property type="entry name" value="Winged helix-like DNA-binding domain superfamily/Winged helix DNA-binding domain"/>
    <property type="match status" value="1"/>
</dbReference>
<keyword evidence="2" id="KW-0805">Transcription regulation</keyword>
<proteinExistence type="inferred from homology"/>
<reference evidence="7 8" key="1">
    <citation type="submission" date="2016-11" db="EMBL/GenBank/DDBJ databases">
        <authorList>
            <person name="Jaros S."/>
            <person name="Januszkiewicz K."/>
            <person name="Wedrychowicz H."/>
        </authorList>
    </citation>
    <scope>NUCLEOTIDE SEQUENCE [LARGE SCALE GENOMIC DNA]</scope>
    <source>
        <strain evidence="7 8">DSM 4740</strain>
    </source>
</reference>
<gene>
    <name evidence="6" type="ORF">HCU01_20570</name>
    <name evidence="7" type="ORF">SAMN05660971_02901</name>
</gene>
<dbReference type="Gene3D" id="3.40.190.10">
    <property type="entry name" value="Periplasmic binding protein-like II"/>
    <property type="match status" value="2"/>
</dbReference>
<dbReference type="GO" id="GO:0003677">
    <property type="term" value="F:DNA binding"/>
    <property type="evidence" value="ECO:0007669"/>
    <property type="project" value="UniProtKB-KW"/>
</dbReference>
<name>A0A1M7IML2_9GAMM</name>
<dbReference type="InterPro" id="IPR005119">
    <property type="entry name" value="LysR_subst-bd"/>
</dbReference>
<keyword evidence="9" id="KW-1185">Reference proteome</keyword>
<feature type="domain" description="HTH lysR-type" evidence="5">
    <location>
        <begin position="7"/>
        <end position="64"/>
    </location>
</feature>
<dbReference type="InterPro" id="IPR036388">
    <property type="entry name" value="WH-like_DNA-bd_sf"/>
</dbReference>
<dbReference type="Pfam" id="PF03466">
    <property type="entry name" value="LysR_substrate"/>
    <property type="match status" value="1"/>
</dbReference>
<dbReference type="OrthoDB" id="6113677at2"/>
<dbReference type="Proteomes" id="UP000321726">
    <property type="component" value="Unassembled WGS sequence"/>
</dbReference>
<evidence type="ECO:0000256" key="1">
    <source>
        <dbReference type="ARBA" id="ARBA00009437"/>
    </source>
</evidence>
<evidence type="ECO:0000313" key="9">
    <source>
        <dbReference type="Proteomes" id="UP000321726"/>
    </source>
</evidence>
<dbReference type="PRINTS" id="PR00039">
    <property type="entry name" value="HTHLYSR"/>
</dbReference>
<organism evidence="7 8">
    <name type="scientific">Halomonas cupida</name>
    <dbReference type="NCBI Taxonomy" id="44933"/>
    <lineage>
        <taxon>Bacteria</taxon>
        <taxon>Pseudomonadati</taxon>
        <taxon>Pseudomonadota</taxon>
        <taxon>Gammaproteobacteria</taxon>
        <taxon>Oceanospirillales</taxon>
        <taxon>Halomonadaceae</taxon>
        <taxon>Halomonas</taxon>
    </lineage>
</organism>
<protein>
    <submittedName>
        <fullName evidence="7">DNA-binding transcriptional regulator, LysR family</fullName>
    </submittedName>
    <submittedName>
        <fullName evidence="6">LysR family transcriptional regulator</fullName>
    </submittedName>
</protein>
<dbReference type="GO" id="GO:0032993">
    <property type="term" value="C:protein-DNA complex"/>
    <property type="evidence" value="ECO:0007669"/>
    <property type="project" value="TreeGrafter"/>
</dbReference>
<evidence type="ECO:0000313" key="6">
    <source>
        <dbReference type="EMBL" id="GEN24108.1"/>
    </source>
</evidence>
<dbReference type="AlphaFoldDB" id="A0A1M7IML2"/>
<evidence type="ECO:0000256" key="3">
    <source>
        <dbReference type="ARBA" id="ARBA00023125"/>
    </source>
</evidence>
<comment type="similarity">
    <text evidence="1">Belongs to the LysR transcriptional regulatory family.</text>
</comment>
<dbReference type="Proteomes" id="UP000184123">
    <property type="component" value="Unassembled WGS sequence"/>
</dbReference>
<keyword evidence="4" id="KW-0804">Transcription</keyword>
<dbReference type="InterPro" id="IPR000847">
    <property type="entry name" value="LysR_HTH_N"/>
</dbReference>
<evidence type="ECO:0000256" key="2">
    <source>
        <dbReference type="ARBA" id="ARBA00023015"/>
    </source>
</evidence>
<dbReference type="RefSeq" id="WP_084541959.1">
    <property type="nucleotide sequence ID" value="NZ_BJXU01000075.1"/>
</dbReference>
<evidence type="ECO:0000313" key="7">
    <source>
        <dbReference type="EMBL" id="SHM41607.1"/>
    </source>
</evidence>
<dbReference type="CDD" id="cd05466">
    <property type="entry name" value="PBP2_LTTR_substrate"/>
    <property type="match status" value="1"/>
</dbReference>
<dbReference type="STRING" id="44933.SAMN05660971_02901"/>
<dbReference type="SUPFAM" id="SSF53850">
    <property type="entry name" value="Periplasmic binding protein-like II"/>
    <property type="match status" value="1"/>
</dbReference>